<organism evidence="1 2">
    <name type="scientific">Lachnoanaerobaculum saburreum DSM 3986</name>
    <dbReference type="NCBI Taxonomy" id="887325"/>
    <lineage>
        <taxon>Bacteria</taxon>
        <taxon>Bacillati</taxon>
        <taxon>Bacillota</taxon>
        <taxon>Clostridia</taxon>
        <taxon>Lachnospirales</taxon>
        <taxon>Lachnospiraceae</taxon>
        <taxon>Lachnoanaerobaculum</taxon>
    </lineage>
</organism>
<gene>
    <name evidence="1" type="ORF">HMPREF0381_2698</name>
</gene>
<dbReference type="AlphaFoldDB" id="E6LRW3"/>
<dbReference type="HOGENOM" id="CLU_2935864_0_0_9"/>
<comment type="caution">
    <text evidence="1">The sequence shown here is derived from an EMBL/GenBank/DDBJ whole genome shotgun (WGS) entry which is preliminary data.</text>
</comment>
<evidence type="ECO:0000313" key="2">
    <source>
        <dbReference type="Proteomes" id="UP000003434"/>
    </source>
</evidence>
<proteinExistence type="predicted"/>
<dbReference type="EMBL" id="AEPW01000106">
    <property type="protein sequence ID" value="EFU75340.1"/>
    <property type="molecule type" value="Genomic_DNA"/>
</dbReference>
<sequence>MNKRKNKKIFIIAIFFILLWLNNTSLFSKKDNTGYKFLSHRGLAQVLMKQIQIGTATLRL</sequence>
<dbReference type="Proteomes" id="UP000003434">
    <property type="component" value="Unassembled WGS sequence"/>
</dbReference>
<evidence type="ECO:0000313" key="1">
    <source>
        <dbReference type="EMBL" id="EFU75340.1"/>
    </source>
</evidence>
<reference evidence="1 2" key="1">
    <citation type="submission" date="2010-12" db="EMBL/GenBank/DDBJ databases">
        <authorList>
            <person name="Muzny D."/>
            <person name="Qin X."/>
            <person name="Deng J."/>
            <person name="Jiang H."/>
            <person name="Liu Y."/>
            <person name="Qu J."/>
            <person name="Song X.-Z."/>
            <person name="Zhang L."/>
            <person name="Thornton R."/>
            <person name="Coyle M."/>
            <person name="Francisco L."/>
            <person name="Jackson L."/>
            <person name="Javaid M."/>
            <person name="Korchina V."/>
            <person name="Kovar C."/>
            <person name="Mata R."/>
            <person name="Mathew T."/>
            <person name="Ngo R."/>
            <person name="Nguyen L."/>
            <person name="Nguyen N."/>
            <person name="Okwuonu G."/>
            <person name="Ongeri F."/>
            <person name="Pham C."/>
            <person name="Simmons D."/>
            <person name="Wilczek-Boney K."/>
            <person name="Hale W."/>
            <person name="Jakkamsetti A."/>
            <person name="Pham P."/>
            <person name="Ruth R."/>
            <person name="San Lucas F."/>
            <person name="Warren J."/>
            <person name="Zhang J."/>
            <person name="Zhao Z."/>
            <person name="Zhou C."/>
            <person name="Zhu D."/>
            <person name="Lee S."/>
            <person name="Bess C."/>
            <person name="Blankenburg K."/>
            <person name="Forbes L."/>
            <person name="Fu Q."/>
            <person name="Gubbala S."/>
            <person name="Hirani K."/>
            <person name="Jayaseelan J.C."/>
            <person name="Lara F."/>
            <person name="Munidasa M."/>
            <person name="Palculict T."/>
            <person name="Patil S."/>
            <person name="Pu L.-L."/>
            <person name="Saada N."/>
            <person name="Tang L."/>
            <person name="Weissenberger G."/>
            <person name="Zhu Y."/>
            <person name="Hemphill L."/>
            <person name="Shang Y."/>
            <person name="Youmans B."/>
            <person name="Ayvaz T."/>
            <person name="Ross M."/>
            <person name="Santibanez J."/>
            <person name="Aqrawi P."/>
            <person name="Gross S."/>
            <person name="Joshi V."/>
            <person name="Fowler G."/>
            <person name="Nazareth L."/>
            <person name="Reid J."/>
            <person name="Worley K."/>
            <person name="Petrosino J."/>
            <person name="Highlander S."/>
            <person name="Gibbs R."/>
        </authorList>
    </citation>
    <scope>NUCLEOTIDE SEQUENCE [LARGE SCALE GENOMIC DNA]</scope>
    <source>
        <strain evidence="1 2">DSM 3986</strain>
    </source>
</reference>
<protein>
    <submittedName>
        <fullName evidence="1">Uncharacterized protein</fullName>
    </submittedName>
</protein>
<accession>E6LRW3</accession>
<dbReference type="RefSeq" id="WP_008752457.1">
    <property type="nucleotide sequence ID" value="NZ_GL622296.1"/>
</dbReference>
<name>E6LRW3_9FIRM</name>